<dbReference type="InterPro" id="IPR039280">
    <property type="entry name" value="VUP"/>
</dbReference>
<organism evidence="2 3">
    <name type="scientific">Turnera subulata</name>
    <dbReference type="NCBI Taxonomy" id="218843"/>
    <lineage>
        <taxon>Eukaryota</taxon>
        <taxon>Viridiplantae</taxon>
        <taxon>Streptophyta</taxon>
        <taxon>Embryophyta</taxon>
        <taxon>Tracheophyta</taxon>
        <taxon>Spermatophyta</taxon>
        <taxon>Magnoliopsida</taxon>
        <taxon>eudicotyledons</taxon>
        <taxon>Gunneridae</taxon>
        <taxon>Pentapetalae</taxon>
        <taxon>rosids</taxon>
        <taxon>fabids</taxon>
        <taxon>Malpighiales</taxon>
        <taxon>Passifloraceae</taxon>
        <taxon>Turnera</taxon>
    </lineage>
</organism>
<reference evidence="2" key="1">
    <citation type="submission" date="2022-02" db="EMBL/GenBank/DDBJ databases">
        <authorList>
            <person name="Henning P.M."/>
            <person name="McCubbin A.G."/>
            <person name="Shore J.S."/>
        </authorList>
    </citation>
    <scope>NUCLEOTIDE SEQUENCE</scope>
    <source>
        <strain evidence="2">F60SS</strain>
        <tissue evidence="2">Leaves</tissue>
    </source>
</reference>
<dbReference type="GO" id="GO:0010089">
    <property type="term" value="P:xylem development"/>
    <property type="evidence" value="ECO:0007669"/>
    <property type="project" value="InterPro"/>
</dbReference>
<evidence type="ECO:0000313" key="2">
    <source>
        <dbReference type="EMBL" id="KAJ4837498.1"/>
    </source>
</evidence>
<feature type="compositionally biased region" description="Polar residues" evidence="1">
    <location>
        <begin position="106"/>
        <end position="116"/>
    </location>
</feature>
<name>A0A9Q0FTD9_9ROSI</name>
<reference evidence="2" key="2">
    <citation type="journal article" date="2023" name="Plants (Basel)">
        <title>Annotation of the Turnera subulata (Passifloraceae) Draft Genome Reveals the S-Locus Evolved after the Divergence of Turneroideae from Passifloroideae in a Stepwise Manner.</title>
        <authorList>
            <person name="Henning P.M."/>
            <person name="Roalson E.H."/>
            <person name="Mir W."/>
            <person name="McCubbin A.G."/>
            <person name="Shore J.S."/>
        </authorList>
    </citation>
    <scope>NUCLEOTIDE SEQUENCE</scope>
    <source>
        <strain evidence="2">F60SS</strain>
    </source>
</reference>
<dbReference type="Proteomes" id="UP001141552">
    <property type="component" value="Unassembled WGS sequence"/>
</dbReference>
<feature type="region of interest" description="Disordered" evidence="1">
    <location>
        <begin position="1"/>
        <end position="29"/>
    </location>
</feature>
<accession>A0A9Q0FTD9</accession>
<dbReference type="EMBL" id="JAKUCV010003827">
    <property type="protein sequence ID" value="KAJ4837498.1"/>
    <property type="molecule type" value="Genomic_DNA"/>
</dbReference>
<protein>
    <submittedName>
        <fullName evidence="2">Uncharacterized protein</fullName>
    </submittedName>
</protein>
<dbReference type="PANTHER" id="PTHR33974">
    <property type="entry name" value="VASCULAR-RELATED UNKNOWN PROTEIN 1-RELATED"/>
    <property type="match status" value="1"/>
</dbReference>
<sequence length="190" mass="20876">MEDSSMNYSSINEEALDASKRTIDDSPEESGWTSYFEELSCFREQSLSSSSFATSSMVSDAASFPAWKSSYKQHVGAGSSVGKTPRKLTFKKSRAREISYDDSLEDTASSPVNSPKVSDLTPIDMHHRKTTDQYFNSSLGKGGNLEHYGGLAETDGRCEMSTLNGKSDYTDLKKRGLCLVPLSMLVNYLG</sequence>
<comment type="caution">
    <text evidence="2">The sequence shown here is derived from an EMBL/GenBank/DDBJ whole genome shotgun (WGS) entry which is preliminary data.</text>
</comment>
<feature type="compositionally biased region" description="Polar residues" evidence="1">
    <location>
        <begin position="1"/>
        <end position="12"/>
    </location>
</feature>
<evidence type="ECO:0000256" key="1">
    <source>
        <dbReference type="SAM" id="MobiDB-lite"/>
    </source>
</evidence>
<evidence type="ECO:0000313" key="3">
    <source>
        <dbReference type="Proteomes" id="UP001141552"/>
    </source>
</evidence>
<dbReference type="AlphaFoldDB" id="A0A9Q0FTD9"/>
<dbReference type="OrthoDB" id="779856at2759"/>
<proteinExistence type="predicted"/>
<feature type="region of interest" description="Disordered" evidence="1">
    <location>
        <begin position="101"/>
        <end position="122"/>
    </location>
</feature>
<gene>
    <name evidence="2" type="ORF">Tsubulata_029920</name>
</gene>
<dbReference type="PANTHER" id="PTHR33974:SF2">
    <property type="entry name" value="VASCULAR-RELATED UNKNOWN PROTEIN 1"/>
    <property type="match status" value="1"/>
</dbReference>
<keyword evidence="3" id="KW-1185">Reference proteome</keyword>